<protein>
    <submittedName>
        <fullName evidence="1">Uncharacterized protein</fullName>
    </submittedName>
</protein>
<name>A0ABP8BTL5_9ACTN</name>
<proteinExistence type="predicted"/>
<keyword evidence="2" id="KW-1185">Reference proteome</keyword>
<organism evidence="1 2">
    <name type="scientific">Actinomadura meridiana</name>
    <dbReference type="NCBI Taxonomy" id="559626"/>
    <lineage>
        <taxon>Bacteria</taxon>
        <taxon>Bacillati</taxon>
        <taxon>Actinomycetota</taxon>
        <taxon>Actinomycetes</taxon>
        <taxon>Streptosporangiales</taxon>
        <taxon>Thermomonosporaceae</taxon>
        <taxon>Actinomadura</taxon>
    </lineage>
</organism>
<dbReference type="Proteomes" id="UP001501710">
    <property type="component" value="Unassembled WGS sequence"/>
</dbReference>
<comment type="caution">
    <text evidence="1">The sequence shown here is derived from an EMBL/GenBank/DDBJ whole genome shotgun (WGS) entry which is preliminary data.</text>
</comment>
<gene>
    <name evidence="1" type="ORF">GCM10022254_09050</name>
</gene>
<dbReference type="EMBL" id="BAABAS010000004">
    <property type="protein sequence ID" value="GAA4225921.1"/>
    <property type="molecule type" value="Genomic_DNA"/>
</dbReference>
<sequence length="204" mass="22553">MTILTDHRREVETLAYRARTFHGLSVTEALAEIAPHLTRAERASAFGDLIDGIGLRDAATKACTVDTHEVAQVLADRVTPRVAVLAAGTVYPFLLASAKIRAAIVRCDFDKRDGLDELDGLDANVDGAWDELLKIRDGYFTAASDYPDTDPDRLEELAEQALRAVLADFSFRVEHQLEQRLVEFTVLAWRFADAARLRLTGGAR</sequence>
<evidence type="ECO:0000313" key="1">
    <source>
        <dbReference type="EMBL" id="GAA4225921.1"/>
    </source>
</evidence>
<evidence type="ECO:0000313" key="2">
    <source>
        <dbReference type="Proteomes" id="UP001501710"/>
    </source>
</evidence>
<accession>A0ABP8BTL5</accession>
<dbReference type="RefSeq" id="WP_344890154.1">
    <property type="nucleotide sequence ID" value="NZ_BAABAS010000004.1"/>
</dbReference>
<reference evidence="2" key="1">
    <citation type="journal article" date="2019" name="Int. J. Syst. Evol. Microbiol.">
        <title>The Global Catalogue of Microorganisms (GCM) 10K type strain sequencing project: providing services to taxonomists for standard genome sequencing and annotation.</title>
        <authorList>
            <consortium name="The Broad Institute Genomics Platform"/>
            <consortium name="The Broad Institute Genome Sequencing Center for Infectious Disease"/>
            <person name="Wu L."/>
            <person name="Ma J."/>
        </authorList>
    </citation>
    <scope>NUCLEOTIDE SEQUENCE [LARGE SCALE GENOMIC DNA]</scope>
    <source>
        <strain evidence="2">JCM 17440</strain>
    </source>
</reference>